<accession>A0A5Q0TIH5</accession>
<dbReference type="Gene3D" id="3.10.580.10">
    <property type="entry name" value="CBS-domain"/>
    <property type="match status" value="1"/>
</dbReference>
<evidence type="ECO:0000313" key="5">
    <source>
        <dbReference type="EMBL" id="QGA66650.1"/>
    </source>
</evidence>
<evidence type="ECO:0000313" key="6">
    <source>
        <dbReference type="Proteomes" id="UP000348942"/>
    </source>
</evidence>
<dbReference type="SMART" id="SM00116">
    <property type="entry name" value="CBS"/>
    <property type="match status" value="2"/>
</dbReference>
<dbReference type="InterPro" id="IPR014710">
    <property type="entry name" value="RmlC-like_jellyroll"/>
</dbReference>
<name>A0A5Q0TIH5_9VIBR</name>
<dbReference type="InterPro" id="IPR018821">
    <property type="entry name" value="DUF294_put_nucleoTrafse_sb-bd"/>
</dbReference>
<feature type="domain" description="Cyclic nucleotide-binding" evidence="3">
    <location>
        <begin position="42"/>
        <end position="112"/>
    </location>
</feature>
<dbReference type="InterPro" id="IPR000644">
    <property type="entry name" value="CBS_dom"/>
</dbReference>
<dbReference type="CDD" id="cd05401">
    <property type="entry name" value="NT_GlnE_GlnD_like"/>
    <property type="match status" value="1"/>
</dbReference>
<reference evidence="5 6" key="1">
    <citation type="submission" date="2019-10" db="EMBL/GenBank/DDBJ databases">
        <title>Vibrio sp. nov., isolated from Coralline algae surface.</title>
        <authorList>
            <person name="Geng Y."/>
            <person name="Zhang X."/>
        </authorList>
    </citation>
    <scope>NUCLEOTIDE SEQUENCE [LARGE SCALE GENOMIC DNA]</scope>
    <source>
        <strain evidence="5 6">SM1977</strain>
    </source>
</reference>
<dbReference type="Pfam" id="PF03445">
    <property type="entry name" value="DUF294"/>
    <property type="match status" value="1"/>
</dbReference>
<feature type="domain" description="CBS" evidence="4">
    <location>
        <begin position="159"/>
        <end position="220"/>
    </location>
</feature>
<dbReference type="PROSITE" id="PS51371">
    <property type="entry name" value="CBS"/>
    <property type="match status" value="2"/>
</dbReference>
<dbReference type="Pfam" id="PF10335">
    <property type="entry name" value="DUF294_C"/>
    <property type="match status" value="1"/>
</dbReference>
<dbReference type="GO" id="GO:0008773">
    <property type="term" value="F:[protein-PII] uridylyltransferase activity"/>
    <property type="evidence" value="ECO:0007669"/>
    <property type="project" value="InterPro"/>
</dbReference>
<dbReference type="PROSITE" id="PS50042">
    <property type="entry name" value="CNMP_BINDING_3"/>
    <property type="match status" value="1"/>
</dbReference>
<dbReference type="EMBL" id="CP045700">
    <property type="protein sequence ID" value="QGA66650.1"/>
    <property type="molecule type" value="Genomic_DNA"/>
</dbReference>
<proteinExistence type="predicted"/>
<evidence type="ECO:0000259" key="3">
    <source>
        <dbReference type="PROSITE" id="PS50042"/>
    </source>
</evidence>
<dbReference type="InterPro" id="IPR000595">
    <property type="entry name" value="cNMP-bd_dom"/>
</dbReference>
<dbReference type="PANTHER" id="PTHR43080:SF2">
    <property type="entry name" value="CBS DOMAIN-CONTAINING PROTEIN"/>
    <property type="match status" value="1"/>
</dbReference>
<dbReference type="RefSeq" id="WP_153448783.1">
    <property type="nucleotide sequence ID" value="NZ_CP045700.1"/>
</dbReference>
<dbReference type="SUPFAM" id="SSF51206">
    <property type="entry name" value="cAMP-binding domain-like"/>
    <property type="match status" value="1"/>
</dbReference>
<protein>
    <submittedName>
        <fullName evidence="5">CBS domain-containing protein</fullName>
    </submittedName>
</protein>
<dbReference type="InterPro" id="IPR051257">
    <property type="entry name" value="Diverse_CBS-Domain"/>
</dbReference>
<evidence type="ECO:0000256" key="2">
    <source>
        <dbReference type="PROSITE-ProRule" id="PRU00703"/>
    </source>
</evidence>
<gene>
    <name evidence="5" type="ORF">GFB47_14690</name>
</gene>
<evidence type="ECO:0000256" key="1">
    <source>
        <dbReference type="ARBA" id="ARBA00023122"/>
    </source>
</evidence>
<dbReference type="InterPro" id="IPR018490">
    <property type="entry name" value="cNMP-bd_dom_sf"/>
</dbReference>
<dbReference type="SUPFAM" id="SSF54631">
    <property type="entry name" value="CBS-domain pair"/>
    <property type="match status" value="1"/>
</dbReference>
<dbReference type="PANTHER" id="PTHR43080">
    <property type="entry name" value="CBS DOMAIN-CONTAINING PROTEIN CBSX3, MITOCHONDRIAL"/>
    <property type="match status" value="1"/>
</dbReference>
<dbReference type="AlphaFoldDB" id="A0A5Q0TIH5"/>
<dbReference type="InterPro" id="IPR046342">
    <property type="entry name" value="CBS_dom_sf"/>
</dbReference>
<evidence type="ECO:0000259" key="4">
    <source>
        <dbReference type="PROSITE" id="PS51371"/>
    </source>
</evidence>
<keyword evidence="6" id="KW-1185">Reference proteome</keyword>
<dbReference type="Proteomes" id="UP000348942">
    <property type="component" value="Chromosome 2"/>
</dbReference>
<organism evidence="5 6">
    <name type="scientific">Vibrio algicola</name>
    <dbReference type="NCBI Taxonomy" id="2662262"/>
    <lineage>
        <taxon>Bacteria</taxon>
        <taxon>Pseudomonadati</taxon>
        <taxon>Pseudomonadota</taxon>
        <taxon>Gammaproteobacteria</taxon>
        <taxon>Vibrionales</taxon>
        <taxon>Vibrionaceae</taxon>
        <taxon>Vibrio</taxon>
    </lineage>
</organism>
<feature type="domain" description="CBS" evidence="4">
    <location>
        <begin position="225"/>
        <end position="282"/>
    </location>
</feature>
<dbReference type="Pfam" id="PF00571">
    <property type="entry name" value="CBS"/>
    <property type="match status" value="2"/>
</dbReference>
<dbReference type="CDD" id="cd00038">
    <property type="entry name" value="CAP_ED"/>
    <property type="match status" value="1"/>
</dbReference>
<dbReference type="InterPro" id="IPR005105">
    <property type="entry name" value="GlnD_Uridyltrans_N"/>
</dbReference>
<keyword evidence="1 2" id="KW-0129">CBS domain</keyword>
<dbReference type="Gene3D" id="2.60.120.10">
    <property type="entry name" value="Jelly Rolls"/>
    <property type="match status" value="1"/>
</dbReference>
<sequence length="631" mass="71636">MNNELLPNIVFFLQNISPFSQLPQNALYDIAHTADILLLGCDEILDQGDHKPYLYIIRTGVVQQNNLDGSLRAKLGVEDIFGFNLQQTDSEIGYSILALENTLLYRFDYHALIEAVSDHPRIAAQLASNQQTRLHAQNIKQNNHHYSQAQYLRPNSDIASTRLAIASPSDSIQAVAHQMRNVIGVSCAFVVDENKTLIGMITDKDMTKRVVAEAKNVRDPISSIMSQQLYSVYEDELVIAAVQLMMKHNIQNVPVLNHNKQVTGFITPQHLIQNNSVQSIFLLDKIRHAKSIVELIDLSKQRNAAFEGIMESNSSPTIIGQVLSLIYDAFTHRLIELAIKNFGQPPCAFTWIVAGSHARNEVHLASDQDNAIILADNATASDRIYFNHFAMSICKSLSELGYTLCTGRFMAATHQWCQKAKIWQEYYRKWSTNPEYELLLNLNVFLEIRPVYGDLALFKQVDDCRHKLVTNNMQLTVALVRNALRTRPPLGIFQHLVLEKDGNNNKVLNIKKAAISCVVDLVRIYYLMKQNLLAESAPLSEQASLLNTSERIDFLRDTKVLNDSSYQDLSETYHYVNQLRYQHQLQAIQKDCGIDNQLQPDLFGSFERQHLKDAFRIISSFQDLIKMKFGG</sequence>